<dbReference type="STRING" id="74649.A0A2P6S4F5"/>
<dbReference type="OMA" id="YVECLPW"/>
<organism evidence="2 3">
    <name type="scientific">Rosa chinensis</name>
    <name type="common">China rose</name>
    <dbReference type="NCBI Taxonomy" id="74649"/>
    <lineage>
        <taxon>Eukaryota</taxon>
        <taxon>Viridiplantae</taxon>
        <taxon>Streptophyta</taxon>
        <taxon>Embryophyta</taxon>
        <taxon>Tracheophyta</taxon>
        <taxon>Spermatophyta</taxon>
        <taxon>Magnoliopsida</taxon>
        <taxon>eudicotyledons</taxon>
        <taxon>Gunneridae</taxon>
        <taxon>Pentapetalae</taxon>
        <taxon>rosids</taxon>
        <taxon>fabids</taxon>
        <taxon>Rosales</taxon>
        <taxon>Rosaceae</taxon>
        <taxon>Rosoideae</taxon>
        <taxon>Rosoideae incertae sedis</taxon>
        <taxon>Rosa</taxon>
    </lineage>
</organism>
<reference evidence="2 3" key="1">
    <citation type="journal article" date="2018" name="Nat. Genet.">
        <title>The Rosa genome provides new insights in the design of modern roses.</title>
        <authorList>
            <person name="Bendahmane M."/>
        </authorList>
    </citation>
    <scope>NUCLEOTIDE SEQUENCE [LARGE SCALE GENOMIC DNA]</scope>
    <source>
        <strain evidence="3">cv. Old Blush</strain>
    </source>
</reference>
<dbReference type="GO" id="GO:0006952">
    <property type="term" value="P:defense response"/>
    <property type="evidence" value="ECO:0007669"/>
    <property type="project" value="UniProtKB-KW"/>
</dbReference>
<dbReference type="EMBL" id="PDCK01000040">
    <property type="protein sequence ID" value="PRQ53549.1"/>
    <property type="molecule type" value="Genomic_DNA"/>
</dbReference>
<dbReference type="GO" id="GO:0043531">
    <property type="term" value="F:ADP binding"/>
    <property type="evidence" value="ECO:0007669"/>
    <property type="project" value="InterPro"/>
</dbReference>
<dbReference type="AlphaFoldDB" id="A0A2P6S4F5"/>
<dbReference type="InterPro" id="IPR042197">
    <property type="entry name" value="Apaf_helical"/>
</dbReference>
<dbReference type="SUPFAM" id="SSF52540">
    <property type="entry name" value="P-loop containing nucleoside triphosphate hydrolases"/>
    <property type="match status" value="1"/>
</dbReference>
<name>A0A2P6S4F5_ROSCH</name>
<dbReference type="Gene3D" id="1.10.8.430">
    <property type="entry name" value="Helical domain of apoptotic protease-activating factors"/>
    <property type="match status" value="1"/>
</dbReference>
<keyword evidence="1" id="KW-0611">Plant defense</keyword>
<sequence>MDAQQKIYVECLPWDKAWNLFQEKVGKDALLIHADIPKLAESVAKECGGLPLALITVGRMMSCKKTPQE</sequence>
<dbReference type="GO" id="GO:0016787">
    <property type="term" value="F:hydrolase activity"/>
    <property type="evidence" value="ECO:0007669"/>
    <property type="project" value="UniProtKB-KW"/>
</dbReference>
<proteinExistence type="predicted"/>
<gene>
    <name evidence="2" type="ORF">RchiOBHm_Chr2g0167731</name>
</gene>
<evidence type="ECO:0000313" key="3">
    <source>
        <dbReference type="Proteomes" id="UP000238479"/>
    </source>
</evidence>
<comment type="caution">
    <text evidence="2">The sequence shown here is derived from an EMBL/GenBank/DDBJ whole genome shotgun (WGS) entry which is preliminary data.</text>
</comment>
<evidence type="ECO:0000313" key="2">
    <source>
        <dbReference type="EMBL" id="PRQ53549.1"/>
    </source>
</evidence>
<dbReference type="Proteomes" id="UP000238479">
    <property type="component" value="Chromosome 2"/>
</dbReference>
<evidence type="ECO:0000256" key="1">
    <source>
        <dbReference type="ARBA" id="ARBA00022821"/>
    </source>
</evidence>
<dbReference type="FunFam" id="1.10.8.430:FF:000003">
    <property type="entry name" value="Probable disease resistance protein At5g66910"/>
    <property type="match status" value="1"/>
</dbReference>
<accession>A0A2P6S4F5</accession>
<protein>
    <submittedName>
        <fullName evidence="2">Putative P-loop containing nucleoside triphosphate hydrolase</fullName>
    </submittedName>
</protein>
<dbReference type="InterPro" id="IPR027417">
    <property type="entry name" value="P-loop_NTPase"/>
</dbReference>
<dbReference type="Gramene" id="PRQ53549">
    <property type="protein sequence ID" value="PRQ53549"/>
    <property type="gene ID" value="RchiOBHm_Chr2g0167731"/>
</dbReference>
<keyword evidence="2" id="KW-0378">Hydrolase</keyword>
<keyword evidence="3" id="KW-1185">Reference proteome</keyword>